<evidence type="ECO:0008006" key="3">
    <source>
        <dbReference type="Google" id="ProtNLM"/>
    </source>
</evidence>
<protein>
    <recommendedName>
        <fullName evidence="3">DUF4385 domain-containing protein</fullName>
    </recommendedName>
</protein>
<proteinExistence type="predicted"/>
<dbReference type="Proteomes" id="UP000199035">
    <property type="component" value="Unassembled WGS sequence"/>
</dbReference>
<evidence type="ECO:0000313" key="1">
    <source>
        <dbReference type="EMBL" id="SDY46421.1"/>
    </source>
</evidence>
<dbReference type="InterPro" id="IPR025494">
    <property type="entry name" value="DUF4385"/>
</dbReference>
<accession>A0A1H3K2N9</accession>
<dbReference type="AlphaFoldDB" id="A0A1H3K2N9"/>
<sequence>MTDNEQVSLTPKSDAKAFSRSFDFSLDFEKINFRKRPTLYRIGRGEEGVLLVEPYKSEISPFWQFEDEAQATESSTKIFALFLDYLEKNDFVGADMARKFLLMGYTRARRYANHKKGTSKTGRKNKGATTKVKILLNDAVTTEKHPRSHTDEVKATVAKIFKDKSDQAKLNPKYIELKDQFNALIRQD</sequence>
<dbReference type="RefSeq" id="WP_092690275.1">
    <property type="nucleotide sequence ID" value="NZ_FNPK01000011.1"/>
</dbReference>
<dbReference type="Pfam" id="PF14328">
    <property type="entry name" value="DUF4385"/>
    <property type="match status" value="1"/>
</dbReference>
<keyword evidence="2" id="KW-1185">Reference proteome</keyword>
<name>A0A1H3K2N9_9GAMM</name>
<organism evidence="1 2">
    <name type="scientific">Acinetobacter kyonggiensis</name>
    <dbReference type="NCBI Taxonomy" id="595670"/>
    <lineage>
        <taxon>Bacteria</taxon>
        <taxon>Pseudomonadati</taxon>
        <taxon>Pseudomonadota</taxon>
        <taxon>Gammaproteobacteria</taxon>
        <taxon>Moraxellales</taxon>
        <taxon>Moraxellaceae</taxon>
        <taxon>Acinetobacter</taxon>
    </lineage>
</organism>
<dbReference type="EMBL" id="FNPK01000011">
    <property type="protein sequence ID" value="SDY46421.1"/>
    <property type="molecule type" value="Genomic_DNA"/>
</dbReference>
<evidence type="ECO:0000313" key="2">
    <source>
        <dbReference type="Proteomes" id="UP000199035"/>
    </source>
</evidence>
<reference evidence="2" key="1">
    <citation type="submission" date="2016-10" db="EMBL/GenBank/DDBJ databases">
        <authorList>
            <person name="Varghese N."/>
            <person name="Submissions S."/>
        </authorList>
    </citation>
    <scope>NUCLEOTIDE SEQUENCE [LARGE SCALE GENOMIC DNA]</scope>
    <source>
        <strain evidence="2">ANC 5109</strain>
    </source>
</reference>
<gene>
    <name evidence="1" type="ORF">SAMN05421643_11122</name>
</gene>